<dbReference type="EMBL" id="BEHT01000018">
    <property type="protein sequence ID" value="GBC98939.1"/>
    <property type="molecule type" value="Genomic_DNA"/>
</dbReference>
<name>A0A2H5XCM4_9BACT</name>
<keyword evidence="2" id="KW-0378">Hydrolase</keyword>
<reference evidence="3" key="1">
    <citation type="submission" date="2017-09" db="EMBL/GenBank/DDBJ databases">
        <title>Metaegenomics of thermophilic ammonia-oxidizing enrichment culture.</title>
        <authorList>
            <person name="Kato S."/>
            <person name="Suzuki K."/>
        </authorList>
    </citation>
    <scope>NUCLEOTIDE SEQUENCE [LARGE SCALE GENOMIC DNA]</scope>
</reference>
<dbReference type="InterPro" id="IPR013108">
    <property type="entry name" value="Amidohydro_3"/>
</dbReference>
<dbReference type="InterPro" id="IPR032466">
    <property type="entry name" value="Metal_Hydrolase"/>
</dbReference>
<sequence>MPSQRRRAIVNACLPLTDGGQRLWTIVLDGERIAAVIPQSDIVRPDDASVWDARQRPVLPGFIDAHMHPISMGLKRLRLDLSQTRSLQELLQIVRDAASGARRLAPRFLVGYDWDESLFADERRYPTRWDLDKAAPDVPVALRRVDGHLWVVNTPALQQMRLPDDHPFVFKTNGQPNGLIADDATRFLEPFVEPTPSEKREALRIASRIALEHGVTTVADLYADLSVYEGAVRDGDVTVRFVCCVPPATAQQLKSPLPWRIDREGCEARFVKLFLDGSLGARTAALREPYADMPNETGRLLLRDRAAEGLMLAFNEMGWRLAVHAIGDLAIDQAIEALRFVRMESDRFLRHRLEHLELLRPEHLGWLRRLTLIASMQPNFVARWQQPGGLYETRLGWVRTKSMNPFGSVVRANVPLAFGSDGMPFGPLYGIVGALTHPDPNERLTLRQALLAYTQGAAFACGVESQVGTVAPGKLADLVVLSHLPEASAFADEWHDIQVVAVFISGAPRFCAPGAASERAGS</sequence>
<evidence type="ECO:0000313" key="2">
    <source>
        <dbReference type="EMBL" id="GBC98939.1"/>
    </source>
</evidence>
<dbReference type="SUPFAM" id="SSF51338">
    <property type="entry name" value="Composite domain of metallo-dependent hydrolases"/>
    <property type="match status" value="1"/>
</dbReference>
<dbReference type="AlphaFoldDB" id="A0A2H5XCM4"/>
<dbReference type="Pfam" id="PF07969">
    <property type="entry name" value="Amidohydro_3"/>
    <property type="match status" value="1"/>
</dbReference>
<dbReference type="InterPro" id="IPR011059">
    <property type="entry name" value="Metal-dep_hydrolase_composite"/>
</dbReference>
<dbReference type="Gene3D" id="3.10.310.70">
    <property type="match status" value="1"/>
</dbReference>
<dbReference type="InterPro" id="IPR033932">
    <property type="entry name" value="YtcJ-like"/>
</dbReference>
<evidence type="ECO:0000313" key="3">
    <source>
        <dbReference type="Proteomes" id="UP000236173"/>
    </source>
</evidence>
<feature type="domain" description="Amidohydrolase 3" evidence="1">
    <location>
        <begin position="50"/>
        <end position="508"/>
    </location>
</feature>
<dbReference type="CDD" id="cd01300">
    <property type="entry name" value="YtcJ_like"/>
    <property type="match status" value="1"/>
</dbReference>
<dbReference type="Gene3D" id="2.30.40.10">
    <property type="entry name" value="Urease, subunit C, domain 1"/>
    <property type="match status" value="1"/>
</dbReference>
<dbReference type="EC" id="3.5.1.91" evidence="2"/>
<dbReference type="Proteomes" id="UP000236173">
    <property type="component" value="Unassembled WGS sequence"/>
</dbReference>
<proteinExistence type="predicted"/>
<gene>
    <name evidence="2" type="primary">nfdA</name>
    <name evidence="2" type="ORF">HRbin17_01458</name>
</gene>
<dbReference type="SUPFAM" id="SSF51556">
    <property type="entry name" value="Metallo-dependent hydrolases"/>
    <property type="match status" value="1"/>
</dbReference>
<dbReference type="PANTHER" id="PTHR22642">
    <property type="entry name" value="IMIDAZOLONEPROPIONASE"/>
    <property type="match status" value="1"/>
</dbReference>
<evidence type="ECO:0000259" key="1">
    <source>
        <dbReference type="Pfam" id="PF07969"/>
    </source>
</evidence>
<protein>
    <submittedName>
        <fullName evidence="2">N-substituted formamide deformylase</fullName>
        <ecNumber evidence="2">3.5.1.91</ecNumber>
    </submittedName>
</protein>
<dbReference type="GO" id="GO:0016810">
    <property type="term" value="F:hydrolase activity, acting on carbon-nitrogen (but not peptide) bonds"/>
    <property type="evidence" value="ECO:0007669"/>
    <property type="project" value="InterPro"/>
</dbReference>
<comment type="caution">
    <text evidence="2">The sequence shown here is derived from an EMBL/GenBank/DDBJ whole genome shotgun (WGS) entry which is preliminary data.</text>
</comment>
<accession>A0A2H5XCM4</accession>
<dbReference type="Gene3D" id="3.20.20.140">
    <property type="entry name" value="Metal-dependent hydrolases"/>
    <property type="match status" value="1"/>
</dbReference>
<organism evidence="2 3">
    <name type="scientific">Candidatus Fervidibacter japonicus</name>
    <dbReference type="NCBI Taxonomy" id="2035412"/>
    <lineage>
        <taxon>Bacteria</taxon>
        <taxon>Candidatus Fervidibacterota</taxon>
        <taxon>Candidatus Fervidibacter</taxon>
    </lineage>
</organism>
<dbReference type="PANTHER" id="PTHR22642:SF2">
    <property type="entry name" value="PROTEIN LONG AFTER FAR-RED 3"/>
    <property type="match status" value="1"/>
</dbReference>